<dbReference type="HOGENOM" id="CLU_2063707_0_0_1"/>
<dbReference type="Proteomes" id="UP000014760">
    <property type="component" value="Unassembled WGS sequence"/>
</dbReference>
<reference evidence="3" key="1">
    <citation type="submission" date="2012-12" db="EMBL/GenBank/DDBJ databases">
        <authorList>
            <person name="Hellsten U."/>
            <person name="Grimwood J."/>
            <person name="Chapman J.A."/>
            <person name="Shapiro H."/>
            <person name="Aerts A."/>
            <person name="Otillar R.P."/>
            <person name="Terry A.Y."/>
            <person name="Boore J.L."/>
            <person name="Simakov O."/>
            <person name="Marletaz F."/>
            <person name="Cho S.-J."/>
            <person name="Edsinger-Gonzales E."/>
            <person name="Havlak P."/>
            <person name="Kuo D.-H."/>
            <person name="Larsson T."/>
            <person name="Lv J."/>
            <person name="Arendt D."/>
            <person name="Savage R."/>
            <person name="Osoegawa K."/>
            <person name="de Jong P."/>
            <person name="Lindberg D.R."/>
            <person name="Seaver E.C."/>
            <person name="Weisblat D.A."/>
            <person name="Putnam N.H."/>
            <person name="Grigoriev I.V."/>
            <person name="Rokhsar D.S."/>
        </authorList>
    </citation>
    <scope>NUCLEOTIDE SEQUENCE</scope>
    <source>
        <strain evidence="3">I ESC-2004</strain>
    </source>
</reference>
<accession>R7T799</accession>
<proteinExistence type="predicted"/>
<evidence type="ECO:0000313" key="3">
    <source>
        <dbReference type="Proteomes" id="UP000014760"/>
    </source>
</evidence>
<keyword evidence="3" id="KW-1185">Reference proteome</keyword>
<dbReference type="EnsemblMetazoa" id="CapteT203619">
    <property type="protein sequence ID" value="CapteP203619"/>
    <property type="gene ID" value="CapteG203619"/>
</dbReference>
<reference evidence="2" key="3">
    <citation type="submission" date="2015-06" db="UniProtKB">
        <authorList>
            <consortium name="EnsemblMetazoa"/>
        </authorList>
    </citation>
    <scope>IDENTIFICATION</scope>
</reference>
<evidence type="ECO:0000313" key="2">
    <source>
        <dbReference type="EnsemblMetazoa" id="CapteP203619"/>
    </source>
</evidence>
<dbReference type="EMBL" id="AMQN01014835">
    <property type="status" value="NOT_ANNOTATED_CDS"/>
    <property type="molecule type" value="Genomic_DNA"/>
</dbReference>
<name>R7T799_CAPTE</name>
<reference evidence="1 3" key="2">
    <citation type="journal article" date="2013" name="Nature">
        <title>Insights into bilaterian evolution from three spiralian genomes.</title>
        <authorList>
            <person name="Simakov O."/>
            <person name="Marletaz F."/>
            <person name="Cho S.J."/>
            <person name="Edsinger-Gonzales E."/>
            <person name="Havlak P."/>
            <person name="Hellsten U."/>
            <person name="Kuo D.H."/>
            <person name="Larsson T."/>
            <person name="Lv J."/>
            <person name="Arendt D."/>
            <person name="Savage R."/>
            <person name="Osoegawa K."/>
            <person name="de Jong P."/>
            <person name="Grimwood J."/>
            <person name="Chapman J.A."/>
            <person name="Shapiro H."/>
            <person name="Aerts A."/>
            <person name="Otillar R.P."/>
            <person name="Terry A.Y."/>
            <person name="Boore J.L."/>
            <person name="Grigoriev I.V."/>
            <person name="Lindberg D.R."/>
            <person name="Seaver E.C."/>
            <person name="Weisblat D.A."/>
            <person name="Putnam N.H."/>
            <person name="Rokhsar D.S."/>
        </authorList>
    </citation>
    <scope>NUCLEOTIDE SEQUENCE</scope>
    <source>
        <strain evidence="1 3">I ESC-2004</strain>
    </source>
</reference>
<sequence length="119" mass="13900">MWVEDWARNGNLIAKAIIDGCWSMKGIWIRYPGLSIIRASSPWRKDLLRVHYTLDGLTCHLLERDAVWIVQIICKSASVSASILHRILFTIIDLREVTYKQLCFCHHQLPLFAKLYVFE</sequence>
<protein>
    <submittedName>
        <fullName evidence="1 2">Uncharacterized protein</fullName>
    </submittedName>
</protein>
<dbReference type="EMBL" id="KB311334">
    <property type="protein sequence ID" value="ELT89470.1"/>
    <property type="molecule type" value="Genomic_DNA"/>
</dbReference>
<organism evidence="1">
    <name type="scientific">Capitella teleta</name>
    <name type="common">Polychaete worm</name>
    <dbReference type="NCBI Taxonomy" id="283909"/>
    <lineage>
        <taxon>Eukaryota</taxon>
        <taxon>Metazoa</taxon>
        <taxon>Spiralia</taxon>
        <taxon>Lophotrochozoa</taxon>
        <taxon>Annelida</taxon>
        <taxon>Polychaeta</taxon>
        <taxon>Sedentaria</taxon>
        <taxon>Scolecida</taxon>
        <taxon>Capitellidae</taxon>
        <taxon>Capitella</taxon>
    </lineage>
</organism>
<evidence type="ECO:0000313" key="1">
    <source>
        <dbReference type="EMBL" id="ELT89470.1"/>
    </source>
</evidence>
<dbReference type="AlphaFoldDB" id="R7T799"/>
<gene>
    <name evidence="1" type="ORF">CAPTEDRAFT_203619</name>
</gene>